<sequence>MAKMITHLDLLSIHVMGGGFKKHEAQIGQISVYLSPHQKGGLPSETVANVENDAQIMPIETHSCKVLGNDSMNEDGNTKKVIDSDESPVEVHVDDPNMVAKDVSCDNFKSACIVKV</sequence>
<reference evidence="2" key="1">
    <citation type="submission" date="2023-08" db="EMBL/GenBank/DDBJ databases">
        <title>A de novo genome assembly of Solanum verrucosum Schlechtendal, a Mexican diploid species geographically isolated from the other diploid A-genome species in potato relatives.</title>
        <authorList>
            <person name="Hosaka K."/>
        </authorList>
    </citation>
    <scope>NUCLEOTIDE SEQUENCE</scope>
    <source>
        <tissue evidence="2">Young leaves</tissue>
    </source>
</reference>
<dbReference type="AlphaFoldDB" id="A0AAF0QJX3"/>
<accession>A0AAF0QJX3</accession>
<feature type="compositionally biased region" description="Basic and acidic residues" evidence="1">
    <location>
        <begin position="76"/>
        <end position="89"/>
    </location>
</feature>
<keyword evidence="3" id="KW-1185">Reference proteome</keyword>
<proteinExistence type="predicted"/>
<gene>
    <name evidence="2" type="ORF">MTR67_018567</name>
</gene>
<dbReference type="EMBL" id="CP133615">
    <property type="protein sequence ID" value="WMV25182.1"/>
    <property type="molecule type" value="Genomic_DNA"/>
</dbReference>
<feature type="non-terminal residue" evidence="2">
    <location>
        <position position="116"/>
    </location>
</feature>
<organism evidence="2 3">
    <name type="scientific">Solanum verrucosum</name>
    <dbReference type="NCBI Taxonomy" id="315347"/>
    <lineage>
        <taxon>Eukaryota</taxon>
        <taxon>Viridiplantae</taxon>
        <taxon>Streptophyta</taxon>
        <taxon>Embryophyta</taxon>
        <taxon>Tracheophyta</taxon>
        <taxon>Spermatophyta</taxon>
        <taxon>Magnoliopsida</taxon>
        <taxon>eudicotyledons</taxon>
        <taxon>Gunneridae</taxon>
        <taxon>Pentapetalae</taxon>
        <taxon>asterids</taxon>
        <taxon>lamiids</taxon>
        <taxon>Solanales</taxon>
        <taxon>Solanaceae</taxon>
        <taxon>Solanoideae</taxon>
        <taxon>Solaneae</taxon>
        <taxon>Solanum</taxon>
    </lineage>
</organism>
<dbReference type="Proteomes" id="UP001234989">
    <property type="component" value="Chromosome 4"/>
</dbReference>
<name>A0AAF0QJX3_SOLVR</name>
<protein>
    <submittedName>
        <fullName evidence="2">Uncharacterized protein</fullName>
    </submittedName>
</protein>
<evidence type="ECO:0000313" key="2">
    <source>
        <dbReference type="EMBL" id="WMV25182.1"/>
    </source>
</evidence>
<evidence type="ECO:0000313" key="3">
    <source>
        <dbReference type="Proteomes" id="UP001234989"/>
    </source>
</evidence>
<feature type="region of interest" description="Disordered" evidence="1">
    <location>
        <begin position="69"/>
        <end position="89"/>
    </location>
</feature>
<evidence type="ECO:0000256" key="1">
    <source>
        <dbReference type="SAM" id="MobiDB-lite"/>
    </source>
</evidence>